<dbReference type="GO" id="GO:0005524">
    <property type="term" value="F:ATP binding"/>
    <property type="evidence" value="ECO:0007669"/>
    <property type="project" value="UniProtKB-KW"/>
</dbReference>
<proteinExistence type="predicted"/>
<dbReference type="PATRIC" id="fig|1423812.3.peg.450"/>
<dbReference type="InterPro" id="IPR025943">
    <property type="entry name" value="Sigma_54_int_dom_ATP-bd_2"/>
</dbReference>
<feature type="domain" description="Sigma-54 factor interaction" evidence="5">
    <location>
        <begin position="298"/>
        <end position="522"/>
    </location>
</feature>
<dbReference type="Gene3D" id="3.30.450.40">
    <property type="match status" value="1"/>
</dbReference>
<dbReference type="GO" id="GO:0043565">
    <property type="term" value="F:sequence-specific DNA binding"/>
    <property type="evidence" value="ECO:0007669"/>
    <property type="project" value="InterPro"/>
</dbReference>
<dbReference type="InterPro" id="IPR002197">
    <property type="entry name" value="HTH_Fis"/>
</dbReference>
<evidence type="ECO:0000259" key="5">
    <source>
        <dbReference type="PROSITE" id="PS50045"/>
    </source>
</evidence>
<dbReference type="InterPro" id="IPR058031">
    <property type="entry name" value="AAA_lid_NorR"/>
</dbReference>
<keyword evidence="7" id="KW-1185">Reference proteome</keyword>
<comment type="caution">
    <text evidence="6">The sequence shown here is derived from an EMBL/GenBank/DDBJ whole genome shotgun (WGS) entry which is preliminary data.</text>
</comment>
<dbReference type="AlphaFoldDB" id="A0A0R1PXY2"/>
<evidence type="ECO:0000256" key="2">
    <source>
        <dbReference type="ARBA" id="ARBA00022840"/>
    </source>
</evidence>
<dbReference type="Gene3D" id="1.10.8.60">
    <property type="match status" value="1"/>
</dbReference>
<evidence type="ECO:0000313" key="7">
    <source>
        <dbReference type="Proteomes" id="UP000051155"/>
    </source>
</evidence>
<sequence>MFGMEVEFMQDQQLWKQFISGDEFVVNVLDAKIAESWKLCSHAEIDPYLVKPQKILSVLELVNKQQQYSNLIEIVKKQIKKVEGDLLLKLPVFILTDETGNILWRGGNIQAQERANEFYFKEGTKWTELNVGTNAIGIALRTKKDKYVSLNEHYAYASRQWSCSASPIFDETGSLLGVLDVSTLHNESAKDAFLLLTLLTQRISNILIREDLERQKELLQYSVLHQRDDFLCDTHFKIVSVPEKYAECFAVGNDIHMYIKAKTIYKSEKIYFENRLIGYKVRIFSDLSPQNKFYYPGVPTANKTYQQFLQQVLRLADSSLPIHLFGESGTGKEVIAQTIHYNSQVKNGPLVAINCGAINQNLLESELFGYAPGAFTGSNAKGQKGKIEQADGGTLFLDEVESMSAQMQTALLRVVEEKKVVPVNGEPRKVSFRLITASNQDLRDLVNQDKFRKDLFYRIYVCPIQIPPLRERKEDIKQLIAAFCESKKWRINWQNDIYNISCDYPWYGNIREFNNFLERLHIFYESQVPTREQLKKLIEAGVLPNDSVKLAADVEDIPSYRRKNGAVKEIDELRQKLEKNHYHLSQTARDLHISRTTLYRKMKKYGLNK</sequence>
<reference evidence="6 7" key="1">
    <citation type="journal article" date="2015" name="Genome Announc.">
        <title>Expanding the biotechnology potential of lactobacilli through comparative genomics of 213 strains and associated genera.</title>
        <authorList>
            <person name="Sun Z."/>
            <person name="Harris H.M."/>
            <person name="McCann A."/>
            <person name="Guo C."/>
            <person name="Argimon S."/>
            <person name="Zhang W."/>
            <person name="Yang X."/>
            <person name="Jeffery I.B."/>
            <person name="Cooney J.C."/>
            <person name="Kagawa T.F."/>
            <person name="Liu W."/>
            <person name="Song Y."/>
            <person name="Salvetti E."/>
            <person name="Wrobel A."/>
            <person name="Rasinkangas P."/>
            <person name="Parkhill J."/>
            <person name="Rea M.C."/>
            <person name="O'Sullivan O."/>
            <person name="Ritari J."/>
            <person name="Douillard F.P."/>
            <person name="Paul Ross R."/>
            <person name="Yang R."/>
            <person name="Briner A.E."/>
            <person name="Felis G.E."/>
            <person name="de Vos W.M."/>
            <person name="Barrangou R."/>
            <person name="Klaenhammer T.R."/>
            <person name="Caufield P.W."/>
            <person name="Cui Y."/>
            <person name="Zhang H."/>
            <person name="O'Toole P.W."/>
        </authorList>
    </citation>
    <scope>NUCLEOTIDE SEQUENCE [LARGE SCALE GENOMIC DNA]</scope>
    <source>
        <strain evidence="6 7">DSM 19971</strain>
    </source>
</reference>
<organism evidence="6 7">
    <name type="scientific">Liquorilactobacillus uvarum DSM 19971</name>
    <dbReference type="NCBI Taxonomy" id="1423812"/>
    <lineage>
        <taxon>Bacteria</taxon>
        <taxon>Bacillati</taxon>
        <taxon>Bacillota</taxon>
        <taxon>Bacilli</taxon>
        <taxon>Lactobacillales</taxon>
        <taxon>Lactobacillaceae</taxon>
        <taxon>Liquorilactobacillus</taxon>
    </lineage>
</organism>
<gene>
    <name evidence="6" type="ORF">FD20_GL000431</name>
</gene>
<dbReference type="InterPro" id="IPR009057">
    <property type="entry name" value="Homeodomain-like_sf"/>
</dbReference>
<dbReference type="EMBL" id="AZEG01000012">
    <property type="protein sequence ID" value="KRL37399.1"/>
    <property type="molecule type" value="Genomic_DNA"/>
</dbReference>
<dbReference type="PANTHER" id="PTHR32071:SF101">
    <property type="entry name" value="ACETOIN DEHYDROGENASE OPERON TRANSCRIPTIONAL ACTIVATOR ACOR"/>
    <property type="match status" value="1"/>
</dbReference>
<dbReference type="InterPro" id="IPR029016">
    <property type="entry name" value="GAF-like_dom_sf"/>
</dbReference>
<dbReference type="FunFam" id="3.40.50.300:FF:000006">
    <property type="entry name" value="DNA-binding transcriptional regulator NtrC"/>
    <property type="match status" value="1"/>
</dbReference>
<dbReference type="Proteomes" id="UP000051155">
    <property type="component" value="Unassembled WGS sequence"/>
</dbReference>
<dbReference type="InterPro" id="IPR002078">
    <property type="entry name" value="Sigma_54_int"/>
</dbReference>
<evidence type="ECO:0000256" key="3">
    <source>
        <dbReference type="ARBA" id="ARBA00023015"/>
    </source>
</evidence>
<dbReference type="PRINTS" id="PR01590">
    <property type="entry name" value="HTHFIS"/>
</dbReference>
<dbReference type="PANTHER" id="PTHR32071">
    <property type="entry name" value="TRANSCRIPTIONAL REGULATORY PROTEIN"/>
    <property type="match status" value="1"/>
</dbReference>
<keyword evidence="4" id="KW-0804">Transcription</keyword>
<dbReference type="SUPFAM" id="SSF52540">
    <property type="entry name" value="P-loop containing nucleoside triphosphate hydrolases"/>
    <property type="match status" value="1"/>
</dbReference>
<dbReference type="Pfam" id="PF00158">
    <property type="entry name" value="Sigma54_activat"/>
    <property type="match status" value="1"/>
</dbReference>
<evidence type="ECO:0000256" key="1">
    <source>
        <dbReference type="ARBA" id="ARBA00022741"/>
    </source>
</evidence>
<dbReference type="PROSITE" id="PS00676">
    <property type="entry name" value="SIGMA54_INTERACT_2"/>
    <property type="match status" value="1"/>
</dbReference>
<dbReference type="STRING" id="1423812.FD20_GL000431"/>
<evidence type="ECO:0000256" key="4">
    <source>
        <dbReference type="ARBA" id="ARBA00023163"/>
    </source>
</evidence>
<accession>A0A0R1PXY2</accession>
<keyword evidence="1" id="KW-0547">Nucleotide-binding</keyword>
<dbReference type="GO" id="GO:0006355">
    <property type="term" value="P:regulation of DNA-templated transcription"/>
    <property type="evidence" value="ECO:0007669"/>
    <property type="project" value="InterPro"/>
</dbReference>
<dbReference type="Gene3D" id="1.10.10.60">
    <property type="entry name" value="Homeodomain-like"/>
    <property type="match status" value="1"/>
</dbReference>
<dbReference type="Pfam" id="PF25601">
    <property type="entry name" value="AAA_lid_14"/>
    <property type="match status" value="1"/>
</dbReference>
<dbReference type="CDD" id="cd00009">
    <property type="entry name" value="AAA"/>
    <property type="match status" value="1"/>
</dbReference>
<dbReference type="PROSITE" id="PS50045">
    <property type="entry name" value="SIGMA54_INTERACT_4"/>
    <property type="match status" value="1"/>
</dbReference>
<protein>
    <submittedName>
        <fullName evidence="6">Transcriptional regulator AcoR</fullName>
    </submittedName>
</protein>
<dbReference type="SUPFAM" id="SSF46689">
    <property type="entry name" value="Homeodomain-like"/>
    <property type="match status" value="1"/>
</dbReference>
<dbReference type="InterPro" id="IPR003593">
    <property type="entry name" value="AAA+_ATPase"/>
</dbReference>
<name>A0A0R1PXY2_9LACO</name>
<keyword evidence="2" id="KW-0067">ATP-binding</keyword>
<evidence type="ECO:0000313" key="6">
    <source>
        <dbReference type="EMBL" id="KRL37399.1"/>
    </source>
</evidence>
<keyword evidence="3" id="KW-0805">Transcription regulation</keyword>
<dbReference type="SMART" id="SM00382">
    <property type="entry name" value="AAA"/>
    <property type="match status" value="1"/>
</dbReference>
<dbReference type="InterPro" id="IPR027417">
    <property type="entry name" value="P-loop_NTPase"/>
</dbReference>
<dbReference type="Pfam" id="PF02954">
    <property type="entry name" value="HTH_8"/>
    <property type="match status" value="1"/>
</dbReference>
<dbReference type="Gene3D" id="3.40.50.300">
    <property type="entry name" value="P-loop containing nucleotide triphosphate hydrolases"/>
    <property type="match status" value="1"/>
</dbReference>